<keyword evidence="6 7" id="KW-0472">Membrane</keyword>
<keyword evidence="2" id="KW-0813">Transport</keyword>
<dbReference type="GO" id="GO:0022857">
    <property type="term" value="F:transmembrane transporter activity"/>
    <property type="evidence" value="ECO:0007669"/>
    <property type="project" value="InterPro"/>
</dbReference>
<dbReference type="EMBL" id="BAUT01000011">
    <property type="protein sequence ID" value="GAE25557.1"/>
    <property type="molecule type" value="Genomic_DNA"/>
</dbReference>
<name>W4Q0Q3_9BACI</name>
<evidence type="ECO:0000256" key="5">
    <source>
        <dbReference type="ARBA" id="ARBA00022989"/>
    </source>
</evidence>
<dbReference type="GO" id="GO:0005886">
    <property type="term" value="C:plasma membrane"/>
    <property type="evidence" value="ECO:0007669"/>
    <property type="project" value="UniProtKB-SubCell"/>
</dbReference>
<evidence type="ECO:0000313" key="10">
    <source>
        <dbReference type="Proteomes" id="UP000018890"/>
    </source>
</evidence>
<dbReference type="PANTHER" id="PTHR43266:SF2">
    <property type="entry name" value="MAJOR FACILITATOR SUPERFAMILY (MFS) PROFILE DOMAIN-CONTAINING PROTEIN"/>
    <property type="match status" value="1"/>
</dbReference>
<feature type="transmembrane region" description="Helical" evidence="7">
    <location>
        <begin position="77"/>
        <end position="96"/>
    </location>
</feature>
<dbReference type="Gene3D" id="1.20.1250.20">
    <property type="entry name" value="MFS general substrate transporter like domains"/>
    <property type="match status" value="1"/>
</dbReference>
<keyword evidence="10" id="KW-1185">Reference proteome</keyword>
<feature type="transmembrane region" description="Helical" evidence="7">
    <location>
        <begin position="141"/>
        <end position="161"/>
    </location>
</feature>
<dbReference type="InterPro" id="IPR036259">
    <property type="entry name" value="MFS_trans_sf"/>
</dbReference>
<evidence type="ECO:0000256" key="1">
    <source>
        <dbReference type="ARBA" id="ARBA00004651"/>
    </source>
</evidence>
<sequence>MNINKILKSWKYPFILLAGIGISNVGAWVYLLALNLIVFEQTGSPLAVAGLYILIPLATIVTNFWSGSLIDRLNKRSLMVVLDLFRALCIFSLPWVLDASIWLLYMIVFLINMATSMFNPTSMSYITRLIPAEQRKRFNSLRSLMDSGAFLIGPAIAGVLFMMGDPVLAILINAGALFLSGIITLLMPNLEKQTSSIGREEWSWRLIRSDFNTVMAFSVIMCTS</sequence>
<evidence type="ECO:0000256" key="2">
    <source>
        <dbReference type="ARBA" id="ARBA00022448"/>
    </source>
</evidence>
<evidence type="ECO:0000256" key="4">
    <source>
        <dbReference type="ARBA" id="ARBA00022692"/>
    </source>
</evidence>
<dbReference type="Proteomes" id="UP000018890">
    <property type="component" value="Unassembled WGS sequence"/>
</dbReference>
<feature type="transmembrane region" description="Helical" evidence="7">
    <location>
        <begin position="45"/>
        <end position="65"/>
    </location>
</feature>
<comment type="caution">
    <text evidence="9">The sequence shown here is derived from an EMBL/GenBank/DDBJ whole genome shotgun (WGS) entry which is preliminary data.</text>
</comment>
<dbReference type="PANTHER" id="PTHR43266">
    <property type="entry name" value="MACROLIDE-EFFLUX PROTEIN"/>
    <property type="match status" value="1"/>
</dbReference>
<keyword evidence="4 7" id="KW-0812">Transmembrane</keyword>
<gene>
    <name evidence="9" type="ORF">JCM9140_1557</name>
</gene>
<keyword evidence="5 7" id="KW-1133">Transmembrane helix</keyword>
<evidence type="ECO:0000313" key="9">
    <source>
        <dbReference type="EMBL" id="GAE25557.1"/>
    </source>
</evidence>
<accession>W4Q0Q3</accession>
<dbReference type="InterPro" id="IPR011701">
    <property type="entry name" value="MFS"/>
</dbReference>
<evidence type="ECO:0000259" key="8">
    <source>
        <dbReference type="PROSITE" id="PS50850"/>
    </source>
</evidence>
<dbReference type="PROSITE" id="PS50850">
    <property type="entry name" value="MFS"/>
    <property type="match status" value="1"/>
</dbReference>
<feature type="transmembrane region" description="Helical" evidence="7">
    <location>
        <begin position="102"/>
        <end position="120"/>
    </location>
</feature>
<keyword evidence="3" id="KW-1003">Cell membrane</keyword>
<feature type="domain" description="Major facilitator superfamily (MFS) profile" evidence="8">
    <location>
        <begin position="12"/>
        <end position="224"/>
    </location>
</feature>
<organism evidence="9 10">
    <name type="scientific">Halalkalibacter wakoensis JCM 9140</name>
    <dbReference type="NCBI Taxonomy" id="1236970"/>
    <lineage>
        <taxon>Bacteria</taxon>
        <taxon>Bacillati</taxon>
        <taxon>Bacillota</taxon>
        <taxon>Bacilli</taxon>
        <taxon>Bacillales</taxon>
        <taxon>Bacillaceae</taxon>
        <taxon>Halalkalibacter</taxon>
    </lineage>
</organism>
<feature type="transmembrane region" description="Helical" evidence="7">
    <location>
        <begin position="12"/>
        <end position="39"/>
    </location>
</feature>
<evidence type="ECO:0000256" key="7">
    <source>
        <dbReference type="SAM" id="Phobius"/>
    </source>
</evidence>
<dbReference type="InterPro" id="IPR020846">
    <property type="entry name" value="MFS_dom"/>
</dbReference>
<evidence type="ECO:0000256" key="3">
    <source>
        <dbReference type="ARBA" id="ARBA00022475"/>
    </source>
</evidence>
<reference evidence="9" key="1">
    <citation type="journal article" date="2014" name="Genome Announc.">
        <title>Draft Genome Sequences of Three Alkaliphilic Bacillus Strains, Bacillus wakoensis JCM 9140T, Bacillus akibai JCM 9157T, and Bacillus hemicellulosilyticus JCM 9152T.</title>
        <authorList>
            <person name="Yuki M."/>
            <person name="Oshima K."/>
            <person name="Suda W."/>
            <person name="Oshida Y."/>
            <person name="Kitamura K."/>
            <person name="Iida T."/>
            <person name="Hattori M."/>
            <person name="Ohkuma M."/>
        </authorList>
    </citation>
    <scope>NUCLEOTIDE SEQUENCE [LARGE SCALE GENOMIC DNA]</scope>
    <source>
        <strain evidence="9">JCM 9140</strain>
    </source>
</reference>
<feature type="transmembrane region" description="Helical" evidence="7">
    <location>
        <begin position="167"/>
        <end position="187"/>
    </location>
</feature>
<evidence type="ECO:0000256" key="6">
    <source>
        <dbReference type="ARBA" id="ARBA00023136"/>
    </source>
</evidence>
<dbReference type="CDD" id="cd06173">
    <property type="entry name" value="MFS_MefA_like"/>
    <property type="match status" value="1"/>
</dbReference>
<dbReference type="STRING" id="1236970.JCM9140_1557"/>
<dbReference type="AlphaFoldDB" id="W4Q0Q3"/>
<proteinExistence type="predicted"/>
<dbReference type="SUPFAM" id="SSF103473">
    <property type="entry name" value="MFS general substrate transporter"/>
    <property type="match status" value="1"/>
</dbReference>
<dbReference type="Pfam" id="PF07690">
    <property type="entry name" value="MFS_1"/>
    <property type="match status" value="1"/>
</dbReference>
<protein>
    <recommendedName>
        <fullName evidence="8">Major facilitator superfamily (MFS) profile domain-containing protein</fullName>
    </recommendedName>
</protein>
<comment type="subcellular location">
    <subcellularLocation>
        <location evidence="1">Cell membrane</location>
        <topology evidence="1">Multi-pass membrane protein</topology>
    </subcellularLocation>
</comment>